<evidence type="ECO:0000313" key="4">
    <source>
        <dbReference type="EMBL" id="MBB5783383.1"/>
    </source>
</evidence>
<dbReference type="Pfam" id="PF03807">
    <property type="entry name" value="F420_oxidored"/>
    <property type="match status" value="1"/>
</dbReference>
<name>A0A7W9GGP8_9ACTN</name>
<dbReference type="Proteomes" id="UP000579153">
    <property type="component" value="Unassembled WGS sequence"/>
</dbReference>
<dbReference type="InterPro" id="IPR051267">
    <property type="entry name" value="STEAP_metalloreductase"/>
</dbReference>
<dbReference type="EMBL" id="JACHMB010000001">
    <property type="protein sequence ID" value="MBB5783383.1"/>
    <property type="molecule type" value="Genomic_DNA"/>
</dbReference>
<dbReference type="InterPro" id="IPR036661">
    <property type="entry name" value="Luciferase-like_sf"/>
</dbReference>
<dbReference type="AlphaFoldDB" id="A0A7W9GGP8"/>
<proteinExistence type="predicted"/>
<dbReference type="PANTHER" id="PTHR14239">
    <property type="entry name" value="DUDULIN-RELATED"/>
    <property type="match status" value="1"/>
</dbReference>
<feature type="domain" description="Pyrroline-5-carboxylate reductase catalytic N-terminal" evidence="3">
    <location>
        <begin position="96"/>
        <end position="185"/>
    </location>
</feature>
<feature type="compositionally biased region" description="Basic residues" evidence="2">
    <location>
        <begin position="78"/>
        <end position="88"/>
    </location>
</feature>
<reference evidence="4 5" key="1">
    <citation type="submission" date="2020-08" db="EMBL/GenBank/DDBJ databases">
        <title>Sequencing the genomes of 1000 actinobacteria strains.</title>
        <authorList>
            <person name="Klenk H.-P."/>
        </authorList>
    </citation>
    <scope>NUCLEOTIDE SEQUENCE [LARGE SCALE GENOMIC DNA]</scope>
    <source>
        <strain evidence="4 5">DSM 45507</strain>
    </source>
</reference>
<dbReference type="InterPro" id="IPR028939">
    <property type="entry name" value="P5C_Rdtase_cat_N"/>
</dbReference>
<sequence>MRGSRGTAAPPSGSPPLRREEYDADLEHGSLYVGSPETVARKIARTVRTLDAGRFDLVYTSGSQPMSARLRAVESPRRQSHPHGPRHPRRDDMDTTIAILGAGKVGTVLARLAVAAGYRVLVAGSGDPAKIALIIEVVMPGATATTDTEAAEQADIVVLALPLGKHRTIPADALRGKLVIDAMNYWWETDGIRDDLTDPRTSSSELVQSFLREARVVKAFNHMGFHDLEDEACPAATPGRKALAIAGDDAADITAVAQFVDALGFDPVIAGPLAEGVRFEPGTELFGGPGPDLSGPAGRAHPVHRQQDLNNLQPKPCGSTRRAAGQGHPVSHVTGLERVPPKCE</sequence>
<evidence type="ECO:0000256" key="2">
    <source>
        <dbReference type="SAM" id="MobiDB-lite"/>
    </source>
</evidence>
<dbReference type="InterPro" id="IPR036291">
    <property type="entry name" value="NAD(P)-bd_dom_sf"/>
</dbReference>
<accession>A0A7W9GGP8</accession>
<keyword evidence="1" id="KW-0560">Oxidoreductase</keyword>
<protein>
    <submittedName>
        <fullName evidence="4">Putative dinucleotide-binding enzyme</fullName>
    </submittedName>
</protein>
<dbReference type="Gene3D" id="3.40.50.720">
    <property type="entry name" value="NAD(P)-binding Rossmann-like Domain"/>
    <property type="match status" value="1"/>
</dbReference>
<organism evidence="4 5">
    <name type="scientific">Nonomuraea jabiensis</name>
    <dbReference type="NCBI Taxonomy" id="882448"/>
    <lineage>
        <taxon>Bacteria</taxon>
        <taxon>Bacillati</taxon>
        <taxon>Actinomycetota</taxon>
        <taxon>Actinomycetes</taxon>
        <taxon>Streptosporangiales</taxon>
        <taxon>Streptosporangiaceae</taxon>
        <taxon>Nonomuraea</taxon>
    </lineage>
</organism>
<dbReference type="RefSeq" id="WP_221519967.1">
    <property type="nucleotide sequence ID" value="NZ_JACHMB010000001.1"/>
</dbReference>
<dbReference type="SUPFAM" id="SSF51679">
    <property type="entry name" value="Bacterial luciferase-like"/>
    <property type="match status" value="1"/>
</dbReference>
<feature type="region of interest" description="Disordered" evidence="2">
    <location>
        <begin position="287"/>
        <end position="344"/>
    </location>
</feature>
<gene>
    <name evidence="4" type="ORF">HD596_010139</name>
</gene>
<keyword evidence="5" id="KW-1185">Reference proteome</keyword>
<evidence type="ECO:0000313" key="5">
    <source>
        <dbReference type="Proteomes" id="UP000579153"/>
    </source>
</evidence>
<feature type="region of interest" description="Disordered" evidence="2">
    <location>
        <begin position="66"/>
        <end position="92"/>
    </location>
</feature>
<feature type="region of interest" description="Disordered" evidence="2">
    <location>
        <begin position="1"/>
        <end position="23"/>
    </location>
</feature>
<evidence type="ECO:0000256" key="1">
    <source>
        <dbReference type="ARBA" id="ARBA00023002"/>
    </source>
</evidence>
<dbReference type="GO" id="GO:0016705">
    <property type="term" value="F:oxidoreductase activity, acting on paired donors, with incorporation or reduction of molecular oxygen"/>
    <property type="evidence" value="ECO:0007669"/>
    <property type="project" value="InterPro"/>
</dbReference>
<dbReference type="SUPFAM" id="SSF51735">
    <property type="entry name" value="NAD(P)-binding Rossmann-fold domains"/>
    <property type="match status" value="1"/>
</dbReference>
<evidence type="ECO:0000259" key="3">
    <source>
        <dbReference type="Pfam" id="PF03807"/>
    </source>
</evidence>
<comment type="caution">
    <text evidence="4">The sequence shown here is derived from an EMBL/GenBank/DDBJ whole genome shotgun (WGS) entry which is preliminary data.</text>
</comment>